<keyword evidence="1" id="KW-1133">Transmembrane helix</keyword>
<feature type="transmembrane region" description="Helical" evidence="1">
    <location>
        <begin position="442"/>
        <end position="460"/>
    </location>
</feature>
<keyword evidence="1" id="KW-0812">Transmembrane</keyword>
<evidence type="ECO:0000313" key="3">
    <source>
        <dbReference type="Proteomes" id="UP000762703"/>
    </source>
</evidence>
<dbReference type="Proteomes" id="UP000762703">
    <property type="component" value="Unassembled WGS sequence"/>
</dbReference>
<feature type="transmembrane region" description="Helical" evidence="1">
    <location>
        <begin position="711"/>
        <end position="734"/>
    </location>
</feature>
<evidence type="ECO:0008006" key="4">
    <source>
        <dbReference type="Google" id="ProtNLM"/>
    </source>
</evidence>
<dbReference type="EMBL" id="SUTE01000061">
    <property type="protein sequence ID" value="MBE6505642.1"/>
    <property type="molecule type" value="Genomic_DNA"/>
</dbReference>
<evidence type="ECO:0000313" key="2">
    <source>
        <dbReference type="EMBL" id="MBE6505642.1"/>
    </source>
</evidence>
<sequence length="1462" mass="158039">MVSQQQIDIIIRAEDRATAIIEKVEAQLSNVKNLALGLNNNFNTASNGANRLSTNLSKINALPFRQVSQESLQLQSRLLLIAGNVNVLNNSMKRISGSNFNQVESNVKLLDTTLNATKGSANQLDNALDSIGGSTGMNQTVSTAEMLRAIIVILIGIGQELKMILDSLANNGLDDAARDADQLREKLLLAGDAGRNTQNSFKGTEDSTKKLGNSFGFLRSAASMTVGMIGFDLVNSMVQGARASINATASFERFAQRLEGMSGPRLQEFTGHVREMQNEFRKVDMNAVAASALEMGVKLQLPQQSMEQLTKTTAVMSSAFVKEGRTQEDAILAVSDAMDGQFRRLQELGISQDMLMKNGWDGDINNKTSLLQAMNKTLDDMGFTQTASEIVTLDDAWAALTVTGSQLIASVLVPITPLIIGLVDGFTNLVKWIQNNGWAQGALLIGGVAFGILLLAGAAAAAETTIWGLVVSAMPGFITSLWGAAAAIGGVTLAGAPLWAIVAVIAAIAIAVYELGIAFGWWKDVGTMFEAIADGVKRLWAAFINNPNVQGFLKDLKQAWDDICTALQPVYDWAKQVWTELFPPGTKIDIVRMIIDAFGALGDTIAFIVRAISGVQGAFNTFLSFLGYVTNPVMFVVDVLRKIICILLGCSPGIVPALRKTWEVFQEVFNAIAGFVSGIISPIVEAIRPLIDIFVEIVTYLVEMFMPAWNLLSNILLVIWNAVSQLINIFQAFLSGQITLPQMLTMIWNLIMTAYMTILTMIINFVFQWAGQIVSAAINAASGFVNGIINYISGLPGRFFSYLAQTTCNIINAGSQWVNTARQKAGEMVNSASTTVQQLPGKIYTEFTKVPDRIREAIPQAIAAALNFGKEIINGVLNAMGIHSPGIIQNSITDEFKNSVQKIKDAIKPAGEYARQVGAEIVDKFGEPKLSLDTDDLMPYYDLDENPLENVDLASMDLSSVSGGLDSAMGMTDDTNVMIGESYDALATMMMTTLQNMVLQDQLAYGQIQSNDLTTFQNISTGLNLNLLSMSNNLRTQLNLMLLTHRTAMTSATNTTRQQLALMLNETMKVTSEMRSAWAVMADSIISAAARIKNEATAYFDQLSSTIGTFYRKLQNPSQWAGGDSTGSPSTIRRVGRDPAVMTRITRGVANSLRRDNQLPYTITAVKAMDNGLVSPVTLEYMDKTASDNLNLIDLIQRGACPNCFAGGWDAVADPNIAYIKQTAREWQMKGPAVHTGVGDIDTGLSFRVKDFEGGTPHISWESFVRIATAIASAIPYELYYNSDAHGSWQNAIAAGSWNCYDGASAMVALANTCGYGGYVDCGLNWGGFGHCAAIINGYTFDTTALRQRGGWTAGPCSYSHPAPSAGGPINVHIPGGRSAPRTHSNPLEGLFDNNNSRGNVEEVKLTLEHKVDVTVDGNVENIGTDALIKELTESVTDKRLIDRIADALIKRDKRIARMGGA</sequence>
<name>A0A8T3VEM9_9EURY</name>
<keyword evidence="1" id="KW-0472">Membrane</keyword>
<feature type="transmembrane region" description="Helical" evidence="1">
    <location>
        <begin position="407"/>
        <end position="430"/>
    </location>
</feature>
<feature type="transmembrane region" description="Helical" evidence="1">
    <location>
        <begin position="498"/>
        <end position="522"/>
    </location>
</feature>
<accession>A0A8T3VEM9</accession>
<organism evidence="2 3">
    <name type="scientific">Methanobrevibacter millerae</name>
    <dbReference type="NCBI Taxonomy" id="230361"/>
    <lineage>
        <taxon>Archaea</taxon>
        <taxon>Methanobacteriati</taxon>
        <taxon>Methanobacteriota</taxon>
        <taxon>Methanomada group</taxon>
        <taxon>Methanobacteria</taxon>
        <taxon>Methanobacteriales</taxon>
        <taxon>Methanobacteriaceae</taxon>
        <taxon>Methanobrevibacter</taxon>
    </lineage>
</organism>
<feature type="transmembrane region" description="Helical" evidence="1">
    <location>
        <begin position="746"/>
        <end position="767"/>
    </location>
</feature>
<gene>
    <name evidence="2" type="ORF">E7Z73_07890</name>
</gene>
<reference evidence="2" key="1">
    <citation type="submission" date="2019-04" db="EMBL/GenBank/DDBJ databases">
        <title>Evolution of Biomass-Degrading Anaerobic Consortia Revealed by Metagenomics.</title>
        <authorList>
            <person name="Peng X."/>
        </authorList>
    </citation>
    <scope>NUCLEOTIDE SEQUENCE</scope>
    <source>
        <strain evidence="2">SIG12</strain>
    </source>
</reference>
<comment type="caution">
    <text evidence="2">The sequence shown here is derived from an EMBL/GenBank/DDBJ whole genome shotgun (WGS) entry which is preliminary data.</text>
</comment>
<dbReference type="RefSeq" id="WP_303737290.1">
    <property type="nucleotide sequence ID" value="NZ_SUTE01000061.1"/>
</dbReference>
<feature type="transmembrane region" description="Helical" evidence="1">
    <location>
        <begin position="466"/>
        <end position="491"/>
    </location>
</feature>
<protein>
    <recommendedName>
        <fullName evidence="4">Phage-related protein</fullName>
    </recommendedName>
</protein>
<feature type="transmembrane region" description="Helical" evidence="1">
    <location>
        <begin position="773"/>
        <end position="792"/>
    </location>
</feature>
<evidence type="ECO:0000256" key="1">
    <source>
        <dbReference type="SAM" id="Phobius"/>
    </source>
</evidence>
<proteinExistence type="predicted"/>